<dbReference type="Pfam" id="PF19055">
    <property type="entry name" value="ABC2_membrane_7"/>
    <property type="match status" value="1"/>
</dbReference>
<dbReference type="InterPro" id="IPR043926">
    <property type="entry name" value="ABCG_dom"/>
</dbReference>
<feature type="transmembrane region" description="Helical" evidence="9">
    <location>
        <begin position="1041"/>
        <end position="1064"/>
    </location>
</feature>
<sequence>MDEDSSDEDIVRPARHDSLSLDDVTPVAVQIRNLSVSISRSPFFQTYRDLKAKLIKSCDAASLTDTTPLLHSVTTDLPPSSLTAIVGGSGSGKTTLLNALAERTFSSGWSQTGTATFNGVPGVTTVRHAYVTQQDIFLPTLTVRETLQYAAELRLPASTPAHVRHTVVEEVIRELGLRDCADTRLSNSQHRGCSGGEKRRVSIGVQLLANPSVLFLDEPTTGLDASSAFQVVSLLEGLARKGRTVVMTVHQPRSEMWNLFDNLIVLSRGSPVYCGSRTGCLSWFRAQGFHDPPFVNPADHIVDTSAVDSRTPQLEEESLARVAGLKAAWQTESASHFGPVELIPCKDGRRGRRWKPAQSPAGFFRQLRVLTGRTLKVTFRDRLGMAASVLEGLLMGLLTGCLFFDVGRDQAGIRSRQGALFTAAGLQGYLVLLFEVYRMTMDIGVFDREAADGCVDPVPFILSRRLARLPTEDIPVPLLYTTLFYFMAGFDHDASKFLVLFVVTLLSHYIAVMCAMTCVVAVRHFSGASLMANMVFTLQNLACGMLVQSNSIPAYVRWLKWITYTFYAFGAYAANEFQDSFYDCPDPRGDSSPACAPYTGEFVMDSLGFPRDWIARPMAAMAAFIVFFSILSTIGLHLFKPGLAVAGSRASDNRQSDCGNETTMSGSSIGRTVDLSLRDFTLALDKRTLFGKRLPRKTILQPINASFPAGVLNVIMGPSGSGKTSLLDSMALRLRNSMGTEYARSGCMTLNGALPTDAVVRAVCSYVCQEDDALLPSLTVRETLRFAACLRLPASMSTADKRRRAEEVLMRMGLKDCADNLIGSDMVKGISGGEKRRVSIAIQILTDPRILMLDEPTSGLDAFTARSILTVLSGLADEGRTIILTIHQARSDLFDSFGNVLLLARGGETVFTGPARDMLGYLGGRGHECSRQMNPADFALDLVTVDLRSGNNEKKSRSMVQSLIEGWKTCQLEQHINNQGLDTAENKEGPRSTTTTDSRPSSRQTILPAELGALVREPASFSTALPLLLHRAALNIRRQPALLSARTTQVLGFSLVLVLFFAPLKSDYIAVQNRMGLMQELGALYFIGMLQNVAVYPDERDVFYREADDGVYGVPAFLASYTIVETPFEIISSLLFAVLTVFVVGLPRTVTMWLVSAFICFGVVSCGESLGIMFNTLFRHTGFAVNLMGIILAVASVMAGIVSIDMPGPFQAVNYLSPIRYAVRAVAPYAFRGLSLTCTAAQRLPEGICPVRTGEQALELYKLDVDPVVSVAAMAGCVLVYRASAVGLLLLVRRWRLR</sequence>
<accession>A0A8H4Q9X7</accession>
<dbReference type="GO" id="GO:0005524">
    <property type="term" value="F:ATP binding"/>
    <property type="evidence" value="ECO:0007669"/>
    <property type="project" value="UniProtKB-KW"/>
</dbReference>
<dbReference type="PANTHER" id="PTHR48041">
    <property type="entry name" value="ABC TRANSPORTER G FAMILY MEMBER 28"/>
    <property type="match status" value="1"/>
</dbReference>
<evidence type="ECO:0000313" key="11">
    <source>
        <dbReference type="EMBL" id="KAF4591871.1"/>
    </source>
</evidence>
<reference evidence="11 12" key="1">
    <citation type="journal article" date="2020" name="G3 (Bethesda)">
        <title>Genetic Underpinnings of Host Manipulation by Ophiocordyceps as Revealed by Comparative Transcriptomics.</title>
        <authorList>
            <person name="Will I."/>
            <person name="Das B."/>
            <person name="Trinh T."/>
            <person name="Brachmann A."/>
            <person name="Ohm R.A."/>
            <person name="de Bekker C."/>
        </authorList>
    </citation>
    <scope>NUCLEOTIDE SEQUENCE [LARGE SCALE GENOMIC DNA]</scope>
    <source>
        <strain evidence="11 12">EC05</strain>
    </source>
</reference>
<keyword evidence="12" id="KW-1185">Reference proteome</keyword>
<evidence type="ECO:0000256" key="4">
    <source>
        <dbReference type="ARBA" id="ARBA00022741"/>
    </source>
</evidence>
<dbReference type="GO" id="GO:0140359">
    <property type="term" value="F:ABC-type transporter activity"/>
    <property type="evidence" value="ECO:0007669"/>
    <property type="project" value="InterPro"/>
</dbReference>
<keyword evidence="3 9" id="KW-0812">Transmembrane</keyword>
<dbReference type="InterPro" id="IPR003439">
    <property type="entry name" value="ABC_transporter-like_ATP-bd"/>
</dbReference>
<dbReference type="InterPro" id="IPR013525">
    <property type="entry name" value="ABC2_TM"/>
</dbReference>
<evidence type="ECO:0000256" key="7">
    <source>
        <dbReference type="ARBA" id="ARBA00023136"/>
    </source>
</evidence>
<dbReference type="InterPro" id="IPR050352">
    <property type="entry name" value="ABCG_transporters"/>
</dbReference>
<keyword evidence="4" id="KW-0547">Nucleotide-binding</keyword>
<feature type="transmembrane region" description="Helical" evidence="9">
    <location>
        <begin position="1076"/>
        <end position="1096"/>
    </location>
</feature>
<dbReference type="SMART" id="SM00382">
    <property type="entry name" value="AAA"/>
    <property type="match status" value="2"/>
</dbReference>
<keyword evidence="7 9" id="KW-0472">Membrane</keyword>
<feature type="domain" description="ABC transporter" evidence="10">
    <location>
        <begin position="55"/>
        <end position="293"/>
    </location>
</feature>
<protein>
    <submittedName>
        <fullName evidence="11">ABC transporter</fullName>
    </submittedName>
</protein>
<feature type="transmembrane region" description="Helical" evidence="9">
    <location>
        <begin position="418"/>
        <end position="437"/>
    </location>
</feature>
<dbReference type="Pfam" id="PF00005">
    <property type="entry name" value="ABC_tran"/>
    <property type="match status" value="2"/>
</dbReference>
<dbReference type="Pfam" id="PF01061">
    <property type="entry name" value="ABC2_membrane"/>
    <property type="match status" value="2"/>
</dbReference>
<keyword evidence="6 9" id="KW-1133">Transmembrane helix</keyword>
<gene>
    <name evidence="11" type="ORF">GQ602_002170</name>
</gene>
<keyword evidence="2" id="KW-0813">Transport</keyword>
<evidence type="ECO:0000256" key="1">
    <source>
        <dbReference type="ARBA" id="ARBA00004141"/>
    </source>
</evidence>
<feature type="transmembrane region" description="Helical" evidence="9">
    <location>
        <begin position="618"/>
        <end position="639"/>
    </location>
</feature>
<dbReference type="Proteomes" id="UP000562929">
    <property type="component" value="Unassembled WGS sequence"/>
</dbReference>
<feature type="transmembrane region" description="Helical" evidence="9">
    <location>
        <begin position="528"/>
        <end position="547"/>
    </location>
</feature>
<feature type="transmembrane region" description="Helical" evidence="9">
    <location>
        <begin position="1152"/>
        <end position="1171"/>
    </location>
</feature>
<comment type="caution">
    <text evidence="11">The sequence shown here is derived from an EMBL/GenBank/DDBJ whole genome shotgun (WGS) entry which is preliminary data.</text>
</comment>
<dbReference type="GO" id="GO:0016887">
    <property type="term" value="F:ATP hydrolysis activity"/>
    <property type="evidence" value="ECO:0007669"/>
    <property type="project" value="InterPro"/>
</dbReference>
<dbReference type="InterPro" id="IPR003593">
    <property type="entry name" value="AAA+_ATPase"/>
</dbReference>
<dbReference type="PROSITE" id="PS50893">
    <property type="entry name" value="ABC_TRANSPORTER_2"/>
    <property type="match status" value="2"/>
</dbReference>
<name>A0A8H4Q9X7_9HYPO</name>
<feature type="transmembrane region" description="Helical" evidence="9">
    <location>
        <begin position="497"/>
        <end position="522"/>
    </location>
</feature>
<feature type="transmembrane region" description="Helical" evidence="9">
    <location>
        <begin position="1268"/>
        <end position="1292"/>
    </location>
</feature>
<feature type="compositionally biased region" description="Low complexity" evidence="8">
    <location>
        <begin position="991"/>
        <end position="1003"/>
    </location>
</feature>
<evidence type="ECO:0000313" key="12">
    <source>
        <dbReference type="Proteomes" id="UP000562929"/>
    </source>
</evidence>
<dbReference type="GO" id="GO:0016020">
    <property type="term" value="C:membrane"/>
    <property type="evidence" value="ECO:0007669"/>
    <property type="project" value="UniProtKB-SubCell"/>
</dbReference>
<feature type="region of interest" description="Disordered" evidence="8">
    <location>
        <begin position="978"/>
        <end position="1003"/>
    </location>
</feature>
<evidence type="ECO:0000256" key="3">
    <source>
        <dbReference type="ARBA" id="ARBA00022692"/>
    </source>
</evidence>
<dbReference type="EMBL" id="JAACLJ010000002">
    <property type="protein sequence ID" value="KAF4591871.1"/>
    <property type="molecule type" value="Genomic_DNA"/>
</dbReference>
<dbReference type="PROSITE" id="PS00211">
    <property type="entry name" value="ABC_TRANSPORTER_1"/>
    <property type="match status" value="2"/>
</dbReference>
<keyword evidence="5" id="KW-0067">ATP-binding</keyword>
<dbReference type="InterPro" id="IPR027417">
    <property type="entry name" value="P-loop_NTPase"/>
</dbReference>
<dbReference type="Gene3D" id="3.40.50.300">
    <property type="entry name" value="P-loop containing nucleotide triphosphate hydrolases"/>
    <property type="match status" value="2"/>
</dbReference>
<evidence type="ECO:0000259" key="10">
    <source>
        <dbReference type="PROSITE" id="PS50893"/>
    </source>
</evidence>
<dbReference type="OrthoDB" id="66620at2759"/>
<comment type="subcellular location">
    <subcellularLocation>
        <location evidence="1">Membrane</location>
        <topology evidence="1">Multi-pass membrane protein</topology>
    </subcellularLocation>
</comment>
<feature type="transmembrane region" description="Helical" evidence="9">
    <location>
        <begin position="383"/>
        <end position="406"/>
    </location>
</feature>
<evidence type="ECO:0000256" key="8">
    <source>
        <dbReference type="SAM" id="MobiDB-lite"/>
    </source>
</evidence>
<evidence type="ECO:0000256" key="6">
    <source>
        <dbReference type="ARBA" id="ARBA00022989"/>
    </source>
</evidence>
<evidence type="ECO:0000256" key="2">
    <source>
        <dbReference type="ARBA" id="ARBA00022448"/>
    </source>
</evidence>
<feature type="transmembrane region" description="Helical" evidence="9">
    <location>
        <begin position="1183"/>
        <end position="1204"/>
    </location>
</feature>
<dbReference type="SUPFAM" id="SSF52540">
    <property type="entry name" value="P-loop containing nucleoside triphosphate hydrolases"/>
    <property type="match status" value="2"/>
</dbReference>
<evidence type="ECO:0000256" key="9">
    <source>
        <dbReference type="SAM" id="Phobius"/>
    </source>
</evidence>
<dbReference type="PANTHER" id="PTHR48041:SF119">
    <property type="entry name" value="ROA1P"/>
    <property type="match status" value="1"/>
</dbReference>
<feature type="domain" description="ABC transporter" evidence="10">
    <location>
        <begin position="675"/>
        <end position="931"/>
    </location>
</feature>
<proteinExistence type="predicted"/>
<evidence type="ECO:0000256" key="5">
    <source>
        <dbReference type="ARBA" id="ARBA00022840"/>
    </source>
</evidence>
<dbReference type="InterPro" id="IPR017871">
    <property type="entry name" value="ABC_transporter-like_CS"/>
</dbReference>
<organism evidence="11 12">
    <name type="scientific">Ophiocordyceps camponoti-floridani</name>
    <dbReference type="NCBI Taxonomy" id="2030778"/>
    <lineage>
        <taxon>Eukaryota</taxon>
        <taxon>Fungi</taxon>
        <taxon>Dikarya</taxon>
        <taxon>Ascomycota</taxon>
        <taxon>Pezizomycotina</taxon>
        <taxon>Sordariomycetes</taxon>
        <taxon>Hypocreomycetidae</taxon>
        <taxon>Hypocreales</taxon>
        <taxon>Ophiocordycipitaceae</taxon>
        <taxon>Ophiocordyceps</taxon>
    </lineage>
</organism>